<dbReference type="AlphaFoldDB" id="A0ABC8QWA9"/>
<name>A0ABC8QWA9_9AQUA</name>
<reference evidence="2 3" key="1">
    <citation type="submission" date="2024-02" db="EMBL/GenBank/DDBJ databases">
        <authorList>
            <person name="Vignale AGUSTIN F."/>
            <person name="Sosa J E."/>
            <person name="Modenutti C."/>
        </authorList>
    </citation>
    <scope>NUCLEOTIDE SEQUENCE [LARGE SCALE GENOMIC DNA]</scope>
</reference>
<evidence type="ECO:0000256" key="1">
    <source>
        <dbReference type="SAM" id="MobiDB-lite"/>
    </source>
</evidence>
<protein>
    <submittedName>
        <fullName evidence="2">Uncharacterized protein</fullName>
    </submittedName>
</protein>
<accession>A0ABC8QWA9</accession>
<evidence type="ECO:0000313" key="3">
    <source>
        <dbReference type="Proteomes" id="UP001642360"/>
    </source>
</evidence>
<comment type="caution">
    <text evidence="2">The sequence shown here is derived from an EMBL/GenBank/DDBJ whole genome shotgun (WGS) entry which is preliminary data.</text>
</comment>
<organism evidence="2 3">
    <name type="scientific">Ilex paraguariensis</name>
    <name type="common">yerba mate</name>
    <dbReference type="NCBI Taxonomy" id="185542"/>
    <lineage>
        <taxon>Eukaryota</taxon>
        <taxon>Viridiplantae</taxon>
        <taxon>Streptophyta</taxon>
        <taxon>Embryophyta</taxon>
        <taxon>Tracheophyta</taxon>
        <taxon>Spermatophyta</taxon>
        <taxon>Magnoliopsida</taxon>
        <taxon>eudicotyledons</taxon>
        <taxon>Gunneridae</taxon>
        <taxon>Pentapetalae</taxon>
        <taxon>asterids</taxon>
        <taxon>campanulids</taxon>
        <taxon>Aquifoliales</taxon>
        <taxon>Aquifoliaceae</taxon>
        <taxon>Ilex</taxon>
    </lineage>
</organism>
<feature type="region of interest" description="Disordered" evidence="1">
    <location>
        <begin position="72"/>
        <end position="105"/>
    </location>
</feature>
<keyword evidence="3" id="KW-1185">Reference proteome</keyword>
<dbReference type="EMBL" id="CAUOFW020000336">
    <property type="protein sequence ID" value="CAK9134127.1"/>
    <property type="molecule type" value="Genomic_DNA"/>
</dbReference>
<evidence type="ECO:0000313" key="2">
    <source>
        <dbReference type="EMBL" id="CAK9134127.1"/>
    </source>
</evidence>
<dbReference type="Proteomes" id="UP001642360">
    <property type="component" value="Unassembled WGS sequence"/>
</dbReference>
<gene>
    <name evidence="2" type="ORF">ILEXP_LOCUS1062</name>
</gene>
<feature type="region of interest" description="Disordered" evidence="1">
    <location>
        <begin position="1"/>
        <end position="23"/>
    </location>
</feature>
<sequence length="105" mass="10083">MGVNGALGADGGNPSDIGKLGNSIGRRKLGVRCTSEAKGGMGNARYTGNVGGSAGNVRSGLGGARGLGDVRGNADGTRGGLGSVKGLGDASGQRQGCRAPILTEA</sequence>
<proteinExistence type="predicted"/>